<dbReference type="EMBL" id="JAAQPF010000743">
    <property type="protein sequence ID" value="KAF5697352.1"/>
    <property type="molecule type" value="Genomic_DNA"/>
</dbReference>
<reference evidence="1 2" key="1">
    <citation type="submission" date="2020-05" db="EMBL/GenBank/DDBJ databases">
        <title>Identification and distribution of gene clusters putatively required for synthesis of sphingolipid metabolism inhibitors in phylogenetically diverse species of the filamentous fungus Fusarium.</title>
        <authorList>
            <person name="Kim H.-S."/>
            <person name="Busman M."/>
            <person name="Brown D.W."/>
            <person name="Divon H."/>
            <person name="Uhlig S."/>
            <person name="Proctor R.H."/>
        </authorList>
    </citation>
    <scope>NUCLEOTIDE SEQUENCE [LARGE SCALE GENOMIC DNA]</scope>
    <source>
        <strain evidence="1 2">NRRL 26131</strain>
    </source>
</reference>
<keyword evidence="2" id="KW-1185">Reference proteome</keyword>
<evidence type="ECO:0000313" key="1">
    <source>
        <dbReference type="EMBL" id="KAF5697352.1"/>
    </source>
</evidence>
<name>A0A8H5XPZ4_9HYPO</name>
<accession>A0A8H5XPZ4</accession>
<protein>
    <submittedName>
        <fullName evidence="1">Uncharacterized protein</fullName>
    </submittedName>
</protein>
<dbReference type="Proteomes" id="UP000532311">
    <property type="component" value="Unassembled WGS sequence"/>
</dbReference>
<gene>
    <name evidence="1" type="ORF">FGLOB1_12847</name>
</gene>
<organism evidence="1 2">
    <name type="scientific">Fusarium globosum</name>
    <dbReference type="NCBI Taxonomy" id="78864"/>
    <lineage>
        <taxon>Eukaryota</taxon>
        <taxon>Fungi</taxon>
        <taxon>Dikarya</taxon>
        <taxon>Ascomycota</taxon>
        <taxon>Pezizomycotina</taxon>
        <taxon>Sordariomycetes</taxon>
        <taxon>Hypocreomycetidae</taxon>
        <taxon>Hypocreales</taxon>
        <taxon>Nectriaceae</taxon>
        <taxon>Fusarium</taxon>
        <taxon>Fusarium fujikuroi species complex</taxon>
    </lineage>
</organism>
<sequence>MAAPPDQTLTITGPNGQPQLVSLITLPITATELALALANLPLPPVEDEVSSVPAADRKPITIKEILADIRRKVEADIEQNKERRRELFLDKKKQRVPTDELVAGGLVKKMD</sequence>
<proteinExistence type="predicted"/>
<evidence type="ECO:0000313" key="2">
    <source>
        <dbReference type="Proteomes" id="UP000532311"/>
    </source>
</evidence>
<comment type="caution">
    <text evidence="1">The sequence shown here is derived from an EMBL/GenBank/DDBJ whole genome shotgun (WGS) entry which is preliminary data.</text>
</comment>
<dbReference type="AlphaFoldDB" id="A0A8H5XPZ4"/>